<dbReference type="CDD" id="cd07067">
    <property type="entry name" value="HP_PGM_like"/>
    <property type="match status" value="1"/>
</dbReference>
<dbReference type="InterPro" id="IPR013078">
    <property type="entry name" value="His_Pase_superF_clade-1"/>
</dbReference>
<dbReference type="RefSeq" id="WP_034373515.1">
    <property type="nucleotide sequence ID" value="NZ_KN323183.1"/>
</dbReference>
<dbReference type="PANTHER" id="PTHR48100:SF1">
    <property type="entry name" value="HISTIDINE PHOSPHATASE FAMILY PROTEIN-RELATED"/>
    <property type="match status" value="1"/>
</dbReference>
<evidence type="ECO:0000313" key="1">
    <source>
        <dbReference type="EMBL" id="KDS93149.1"/>
    </source>
</evidence>
<dbReference type="GO" id="GO:0016301">
    <property type="term" value="F:kinase activity"/>
    <property type="evidence" value="ECO:0007669"/>
    <property type="project" value="UniProtKB-KW"/>
</dbReference>
<name>A0ABR4SJ57_9MICO</name>
<dbReference type="InterPro" id="IPR050275">
    <property type="entry name" value="PGM_Phosphatase"/>
</dbReference>
<sequence>MRILLVRHGRQSDARCNVDVGLNAAGRQQADLAGGRLAGERVNLVVSSDMIRARETAQILNAHVAAPSREIAALRELDFGEMEGLTDDEIDTRFSEFKTLQARGDRDLHYPGGESASDVLERALAALEALADGGFDTVAIATHGVVIRVLAAHALGAPAHRWRAVARSLENGSITELRYDTHTHTLSLERLNDYAHLEANPELLRAAWGVREN</sequence>
<keyword evidence="1" id="KW-0418">Kinase</keyword>
<protein>
    <submittedName>
        <fullName evidence="1">Phosphoglycerate kinase</fullName>
    </submittedName>
</protein>
<dbReference type="Gene3D" id="3.40.50.1240">
    <property type="entry name" value="Phosphoglycerate mutase-like"/>
    <property type="match status" value="1"/>
</dbReference>
<organism evidence="1 2">
    <name type="scientific">Dermabacter hominis 1368</name>
    <dbReference type="NCBI Taxonomy" id="1450519"/>
    <lineage>
        <taxon>Bacteria</taxon>
        <taxon>Bacillati</taxon>
        <taxon>Actinomycetota</taxon>
        <taxon>Actinomycetes</taxon>
        <taxon>Micrococcales</taxon>
        <taxon>Dermabacteraceae</taxon>
        <taxon>Dermabacter</taxon>
    </lineage>
</organism>
<evidence type="ECO:0000313" key="2">
    <source>
        <dbReference type="Proteomes" id="UP000030182"/>
    </source>
</evidence>
<dbReference type="SMART" id="SM00855">
    <property type="entry name" value="PGAM"/>
    <property type="match status" value="1"/>
</dbReference>
<dbReference type="EMBL" id="JDRS01000009">
    <property type="protein sequence ID" value="KDS93149.1"/>
    <property type="molecule type" value="Genomic_DNA"/>
</dbReference>
<proteinExistence type="predicted"/>
<dbReference type="PANTHER" id="PTHR48100">
    <property type="entry name" value="BROAD-SPECIFICITY PHOSPHATASE YOR283W-RELATED"/>
    <property type="match status" value="1"/>
</dbReference>
<reference evidence="1 2" key="1">
    <citation type="submission" date="2014-01" db="EMBL/GenBank/DDBJ databases">
        <title>Draft genome sequence of the multidrug-resistant clinical isolate Dermabacter hominis 1368.</title>
        <authorList>
            <person name="Albersmeier A."/>
            <person name="Bomholt C."/>
            <person name="Glaub A."/>
            <person name="Ruckert C."/>
            <person name="Soriano F."/>
            <person name="Fernandez-Natal I."/>
            <person name="Tauch A."/>
        </authorList>
    </citation>
    <scope>NUCLEOTIDE SEQUENCE [LARGE SCALE GENOMIC DNA]</scope>
    <source>
        <strain evidence="1 2">1368</strain>
    </source>
</reference>
<gene>
    <name evidence="1" type="ORF">DHOM_07320</name>
</gene>
<keyword evidence="2" id="KW-1185">Reference proteome</keyword>
<accession>A0ABR4SJ57</accession>
<dbReference type="SUPFAM" id="SSF53254">
    <property type="entry name" value="Phosphoglycerate mutase-like"/>
    <property type="match status" value="1"/>
</dbReference>
<comment type="caution">
    <text evidence="1">The sequence shown here is derived from an EMBL/GenBank/DDBJ whole genome shotgun (WGS) entry which is preliminary data.</text>
</comment>
<dbReference type="Proteomes" id="UP000030182">
    <property type="component" value="Unassembled WGS sequence"/>
</dbReference>
<keyword evidence="1" id="KW-0808">Transferase</keyword>
<dbReference type="InterPro" id="IPR029033">
    <property type="entry name" value="His_PPase_superfam"/>
</dbReference>
<dbReference type="Pfam" id="PF00300">
    <property type="entry name" value="His_Phos_1"/>
    <property type="match status" value="1"/>
</dbReference>